<evidence type="ECO:0008006" key="2">
    <source>
        <dbReference type="Google" id="ProtNLM"/>
    </source>
</evidence>
<reference evidence="1" key="1">
    <citation type="journal article" date="2014" name="Front. Microbiol.">
        <title>High frequency of phylogenetically diverse reductive dehalogenase-homologous genes in deep subseafloor sedimentary metagenomes.</title>
        <authorList>
            <person name="Kawai M."/>
            <person name="Futagami T."/>
            <person name="Toyoda A."/>
            <person name="Takaki Y."/>
            <person name="Nishi S."/>
            <person name="Hori S."/>
            <person name="Arai W."/>
            <person name="Tsubouchi T."/>
            <person name="Morono Y."/>
            <person name="Uchiyama I."/>
            <person name="Ito T."/>
            <person name="Fujiyama A."/>
            <person name="Inagaki F."/>
            <person name="Takami H."/>
        </authorList>
    </citation>
    <scope>NUCLEOTIDE SEQUENCE</scope>
    <source>
        <strain evidence="1">Expedition CK06-06</strain>
    </source>
</reference>
<feature type="non-terminal residue" evidence="1">
    <location>
        <position position="1"/>
    </location>
</feature>
<proteinExistence type="predicted"/>
<feature type="non-terminal residue" evidence="1">
    <location>
        <position position="259"/>
    </location>
</feature>
<organism evidence="1">
    <name type="scientific">marine sediment metagenome</name>
    <dbReference type="NCBI Taxonomy" id="412755"/>
    <lineage>
        <taxon>unclassified sequences</taxon>
        <taxon>metagenomes</taxon>
        <taxon>ecological metagenomes</taxon>
    </lineage>
</organism>
<name>X0W9K7_9ZZZZ</name>
<accession>X0W9K7</accession>
<evidence type="ECO:0000313" key="1">
    <source>
        <dbReference type="EMBL" id="GAG27320.1"/>
    </source>
</evidence>
<sequence>GKVRLKDWTAHLDSLQLQGYSGSIESQGQIDLSRGSGEAQLLANGLDLNPLLKTWTDAVPQLATRAGANVDLYFDNWQLDQNKTKGELRLNTVQESGLSLSGKATLGLDKGKLSLRSDRLQILQGYCSLQGNLNTKGIDTDYELSLSATDLLKILNAFQLNLPPLNLEGPLSASGKLAGNYKDLAATASIRADDLQYYSEKMDLIADLEWGQNALRVQSASFNSGPGNLEIHGTIPLGKTTSEWDLSADMASFDLSGFL</sequence>
<comment type="caution">
    <text evidence="1">The sequence shown here is derived from an EMBL/GenBank/DDBJ whole genome shotgun (WGS) entry which is preliminary data.</text>
</comment>
<protein>
    <recommendedName>
        <fullName evidence="2">AsmA-like C-terminal domain-containing protein</fullName>
    </recommendedName>
</protein>
<dbReference type="EMBL" id="BARS01033626">
    <property type="protein sequence ID" value="GAG27320.1"/>
    <property type="molecule type" value="Genomic_DNA"/>
</dbReference>
<dbReference type="AlphaFoldDB" id="X0W9K7"/>
<gene>
    <name evidence="1" type="ORF">S01H1_52049</name>
</gene>